<dbReference type="InterPro" id="IPR000644">
    <property type="entry name" value="CBS_dom"/>
</dbReference>
<keyword evidence="3" id="KW-0677">Repeat</keyword>
<dbReference type="Gene3D" id="3.10.580.10">
    <property type="entry name" value="CBS-domain"/>
    <property type="match status" value="1"/>
</dbReference>
<dbReference type="PANTHER" id="PTHR43117">
    <property type="entry name" value="OSMOPROTECTANT IMPORT ATP-BINDING PROTEIN OSMV"/>
    <property type="match status" value="1"/>
</dbReference>
<organism evidence="11 12">
    <name type="scientific">Proteiniclasticum aestuarii</name>
    <dbReference type="NCBI Taxonomy" id="2817862"/>
    <lineage>
        <taxon>Bacteria</taxon>
        <taxon>Bacillati</taxon>
        <taxon>Bacillota</taxon>
        <taxon>Clostridia</taxon>
        <taxon>Eubacteriales</taxon>
        <taxon>Clostridiaceae</taxon>
        <taxon>Proteiniclasticum</taxon>
    </lineage>
</organism>
<dbReference type="PROSITE" id="PS51371">
    <property type="entry name" value="CBS"/>
    <property type="match status" value="2"/>
</dbReference>
<comment type="similarity">
    <text evidence="1 8">Belongs to the ABC transporter superfamily.</text>
</comment>
<dbReference type="Proteomes" id="UP000664218">
    <property type="component" value="Unassembled WGS sequence"/>
</dbReference>
<evidence type="ECO:0000256" key="6">
    <source>
        <dbReference type="ARBA" id="ARBA00023122"/>
    </source>
</evidence>
<dbReference type="SUPFAM" id="SSF52540">
    <property type="entry name" value="P-loop containing nucleoside triphosphate hydrolases"/>
    <property type="match status" value="1"/>
</dbReference>
<gene>
    <name evidence="11" type="ORF">J3A84_12425</name>
</gene>
<dbReference type="PROSITE" id="PS50893">
    <property type="entry name" value="ABC_TRANSPORTER_2"/>
    <property type="match status" value="1"/>
</dbReference>
<reference evidence="11" key="1">
    <citation type="submission" date="2021-03" db="EMBL/GenBank/DDBJ databases">
        <title>Proteiniclasticum marinus sp. nov., isolated from tidal flat sediment.</title>
        <authorList>
            <person name="Namirimu T."/>
            <person name="Yang J.-A."/>
            <person name="Yang S.-H."/>
            <person name="Kim Y.-J."/>
            <person name="Kwon K.K."/>
        </authorList>
    </citation>
    <scope>NUCLEOTIDE SEQUENCE</scope>
    <source>
        <strain evidence="11">SCR006</strain>
    </source>
</reference>
<dbReference type="EC" id="7.6.2.9" evidence="8"/>
<dbReference type="GO" id="GO:0015418">
    <property type="term" value="F:ABC-type quaternary ammonium compound transporting activity"/>
    <property type="evidence" value="ECO:0007669"/>
    <property type="project" value="UniProtKB-EC"/>
</dbReference>
<accession>A0A939HD86</accession>
<dbReference type="InterPro" id="IPR017871">
    <property type="entry name" value="ABC_transporter-like_CS"/>
</dbReference>
<dbReference type="InterPro" id="IPR003439">
    <property type="entry name" value="ABC_transporter-like_ATP-bd"/>
</dbReference>
<keyword evidence="12" id="KW-1185">Reference proteome</keyword>
<dbReference type="InterPro" id="IPR027417">
    <property type="entry name" value="P-loop_NTPase"/>
</dbReference>
<feature type="domain" description="CBS" evidence="10">
    <location>
        <begin position="322"/>
        <end position="382"/>
    </location>
</feature>
<name>A0A939HD86_9CLOT</name>
<evidence type="ECO:0000256" key="7">
    <source>
        <dbReference type="PROSITE-ProRule" id="PRU00703"/>
    </source>
</evidence>
<evidence type="ECO:0000256" key="2">
    <source>
        <dbReference type="ARBA" id="ARBA00022448"/>
    </source>
</evidence>
<comment type="catalytic activity">
    <reaction evidence="8">
        <text>a quaternary ammonium(out) + ATP + H2O = a quaternary ammonium(in) + ADP + phosphate + H(+)</text>
        <dbReference type="Rhea" id="RHEA:11036"/>
        <dbReference type="ChEBI" id="CHEBI:15377"/>
        <dbReference type="ChEBI" id="CHEBI:15378"/>
        <dbReference type="ChEBI" id="CHEBI:30616"/>
        <dbReference type="ChEBI" id="CHEBI:35267"/>
        <dbReference type="ChEBI" id="CHEBI:43474"/>
        <dbReference type="ChEBI" id="CHEBI:456216"/>
    </reaction>
</comment>
<evidence type="ECO:0000256" key="5">
    <source>
        <dbReference type="ARBA" id="ARBA00022840"/>
    </source>
</evidence>
<keyword evidence="2 8" id="KW-0813">Transport</keyword>
<dbReference type="SMART" id="SM00116">
    <property type="entry name" value="CBS"/>
    <property type="match status" value="2"/>
</dbReference>
<keyword evidence="8" id="KW-1003">Cell membrane</keyword>
<dbReference type="Pfam" id="PF00571">
    <property type="entry name" value="CBS"/>
    <property type="match status" value="2"/>
</dbReference>
<dbReference type="NCBIfam" id="TIGR01186">
    <property type="entry name" value="proV"/>
    <property type="match status" value="1"/>
</dbReference>
<dbReference type="InterPro" id="IPR046342">
    <property type="entry name" value="CBS_dom_sf"/>
</dbReference>
<keyword evidence="8" id="KW-0997">Cell inner membrane</keyword>
<dbReference type="PANTHER" id="PTHR43117:SF3">
    <property type="entry name" value="CHOLINE TRANSPORT ATP-BINDING PROTEIN OPUBA"/>
    <property type="match status" value="1"/>
</dbReference>
<comment type="subunit">
    <text evidence="8">The complex is probably composed of two ATP-binding proteins, two transmembrane proteins and a solute-binding protein.</text>
</comment>
<dbReference type="GO" id="GO:0031460">
    <property type="term" value="P:glycine betaine transport"/>
    <property type="evidence" value="ECO:0007669"/>
    <property type="project" value="InterPro"/>
</dbReference>
<dbReference type="Gene3D" id="3.40.50.300">
    <property type="entry name" value="P-loop containing nucleotide triphosphate hydrolases"/>
    <property type="match status" value="1"/>
</dbReference>
<evidence type="ECO:0000256" key="4">
    <source>
        <dbReference type="ARBA" id="ARBA00022741"/>
    </source>
</evidence>
<evidence type="ECO:0000259" key="9">
    <source>
        <dbReference type="PROSITE" id="PS50893"/>
    </source>
</evidence>
<keyword evidence="8" id="KW-0472">Membrane</keyword>
<dbReference type="GO" id="GO:0016887">
    <property type="term" value="F:ATP hydrolysis activity"/>
    <property type="evidence" value="ECO:0007669"/>
    <property type="project" value="UniProtKB-UniRule"/>
</dbReference>
<evidence type="ECO:0000256" key="1">
    <source>
        <dbReference type="ARBA" id="ARBA00005417"/>
    </source>
</evidence>
<dbReference type="FunFam" id="3.40.50.300:FF:000425">
    <property type="entry name" value="Probable ABC transporter, ATP-binding subunit"/>
    <property type="match status" value="1"/>
</dbReference>
<dbReference type="GO" id="GO:0005886">
    <property type="term" value="C:plasma membrane"/>
    <property type="evidence" value="ECO:0007669"/>
    <property type="project" value="UniProtKB-SubCell"/>
</dbReference>
<feature type="domain" description="CBS" evidence="10">
    <location>
        <begin position="261"/>
        <end position="321"/>
    </location>
</feature>
<evidence type="ECO:0000313" key="11">
    <source>
        <dbReference type="EMBL" id="MBO1265837.1"/>
    </source>
</evidence>
<comment type="subcellular location">
    <subcellularLocation>
        <location evidence="8">Cell inner membrane</location>
        <topology evidence="8">Peripheral membrane protein</topology>
    </subcellularLocation>
</comment>
<dbReference type="EMBL" id="JAFNJU010000010">
    <property type="protein sequence ID" value="MBO1265837.1"/>
    <property type="molecule type" value="Genomic_DNA"/>
</dbReference>
<dbReference type="SMART" id="SM00382">
    <property type="entry name" value="AAA"/>
    <property type="match status" value="1"/>
</dbReference>
<evidence type="ECO:0000256" key="8">
    <source>
        <dbReference type="RuleBase" id="RU369116"/>
    </source>
</evidence>
<keyword evidence="6 7" id="KW-0129">CBS domain</keyword>
<dbReference type="GO" id="GO:0006865">
    <property type="term" value="P:amino acid transport"/>
    <property type="evidence" value="ECO:0007669"/>
    <property type="project" value="UniProtKB-UniRule"/>
</dbReference>
<proteinExistence type="inferred from homology"/>
<sequence length="382" mass="42554">MNNGGVTLIIYENVTKKYNDVTVVDGLDLTINDGEFVVFIGPSGCGKTTSLKMINRLIKMNSGNIYIDGKNVNEMDAVELRRNIGYVIQQIALFPNMTIGENITVVPKLLKWSKEKRNKRAKELLEMVGMPYAENINKYPNELSGGQQQRIGVLRALAAEPPVILMDEPFGALDPMTRENLQDELKVLQKKLKKTIIFVTHDMDEAVKLADKIVFMRDGKILQAASPEEMLRNPADPMISNFMGKLSYTVSGDDLTCKDVMKKRVLTVSENRKMLESVELMKQRELDSAVVVGEEDNKYKGVVTIEKLATKGKPGESIKDLVDRNVPSVRTTTNAKEAFEILVASKYNYIVVLNRDSTVAGIITRTSMTKALASVIWGGENS</sequence>
<keyword evidence="5 8" id="KW-0067">ATP-binding</keyword>
<dbReference type="InterPro" id="IPR003593">
    <property type="entry name" value="AAA+_ATPase"/>
</dbReference>
<dbReference type="PROSITE" id="PS00211">
    <property type="entry name" value="ABC_TRANSPORTER_1"/>
    <property type="match status" value="1"/>
</dbReference>
<dbReference type="SUPFAM" id="SSF54631">
    <property type="entry name" value="CBS-domain pair"/>
    <property type="match status" value="1"/>
</dbReference>
<comment type="caution">
    <text evidence="11">The sequence shown here is derived from an EMBL/GenBank/DDBJ whole genome shotgun (WGS) entry which is preliminary data.</text>
</comment>
<keyword evidence="4 8" id="KW-0547">Nucleotide-binding</keyword>
<evidence type="ECO:0000256" key="3">
    <source>
        <dbReference type="ARBA" id="ARBA00022737"/>
    </source>
</evidence>
<protein>
    <recommendedName>
        <fullName evidence="8">Quaternary amine transport ATP-binding protein</fullName>
        <ecNumber evidence="8">7.6.2.9</ecNumber>
    </recommendedName>
</protein>
<evidence type="ECO:0000313" key="12">
    <source>
        <dbReference type="Proteomes" id="UP000664218"/>
    </source>
</evidence>
<feature type="domain" description="ABC transporter" evidence="9">
    <location>
        <begin position="9"/>
        <end position="243"/>
    </location>
</feature>
<dbReference type="Pfam" id="PF00005">
    <property type="entry name" value="ABC_tran"/>
    <property type="match status" value="1"/>
</dbReference>
<dbReference type="InterPro" id="IPR005892">
    <property type="entry name" value="Gly-betaine_transp_ATP-bd"/>
</dbReference>
<evidence type="ECO:0000259" key="10">
    <source>
        <dbReference type="PROSITE" id="PS51371"/>
    </source>
</evidence>
<dbReference type="GO" id="GO:0005524">
    <property type="term" value="F:ATP binding"/>
    <property type="evidence" value="ECO:0007669"/>
    <property type="project" value="UniProtKB-UniRule"/>
</dbReference>
<dbReference type="AlphaFoldDB" id="A0A939HD86"/>